<name>A4G3T9_HERAR</name>
<sequence length="172" mass="19202">MLECFFFDETQLPGVARRLLTFLASPRKVSKRRRPHSRCPSGSRLCRAKNGKRAELASLAGRPAACKRLPFSRHGAVLRETPASPQTTPISLSIFCTAQTAASQRKEQARLTYSIAEPNMLMRVMERTLFKSKKTLADYSAPVHQAPDAAGEEACRPAVTMPVMLCRKWIKK</sequence>
<dbReference type="HOGENOM" id="CLU_1553169_0_0_4"/>
<proteinExistence type="predicted"/>
<dbReference type="STRING" id="204773.HEAR0994"/>
<reference evidence="1 2" key="1">
    <citation type="journal article" date="2007" name="PLoS Genet.">
        <title>A tale of two oxidation states: bacterial colonization of arsenic-rich environments.</title>
        <authorList>
            <person name="Muller D."/>
            <person name="Medigue C."/>
            <person name="Koechler S."/>
            <person name="Barbe V."/>
            <person name="Barakat M."/>
            <person name="Talla E."/>
            <person name="Bonnefoy V."/>
            <person name="Krin E."/>
            <person name="Arsene-Ploetze F."/>
            <person name="Carapito C."/>
            <person name="Chandler M."/>
            <person name="Cournoyer B."/>
            <person name="Cruveiller S."/>
            <person name="Dossat C."/>
            <person name="Duval S."/>
            <person name="Heymann M."/>
            <person name="Leize E."/>
            <person name="Lieutaud A."/>
            <person name="Lievremont D."/>
            <person name="Makita Y."/>
            <person name="Mangenot S."/>
            <person name="Nitschke W."/>
            <person name="Ortet P."/>
            <person name="Perdrial N."/>
            <person name="Schoepp B."/>
            <person name="Siguier N."/>
            <person name="Simeonova D.D."/>
            <person name="Rouy Z."/>
            <person name="Segurens B."/>
            <person name="Turlin E."/>
            <person name="Vallenet D."/>
            <person name="Van Dorsselaer A."/>
            <person name="Weiss S."/>
            <person name="Weissenbach J."/>
            <person name="Lett M.C."/>
            <person name="Danchin A."/>
            <person name="Bertin P.N."/>
        </authorList>
    </citation>
    <scope>NUCLEOTIDE SEQUENCE [LARGE SCALE GENOMIC DNA]</scope>
    <source>
        <strain evidence="2">ULPAs1</strain>
    </source>
</reference>
<protein>
    <submittedName>
        <fullName evidence="1">Uncharacterized protein</fullName>
    </submittedName>
</protein>
<evidence type="ECO:0000313" key="1">
    <source>
        <dbReference type="EMBL" id="CAL61176.1"/>
    </source>
</evidence>
<evidence type="ECO:0000313" key="2">
    <source>
        <dbReference type="Proteomes" id="UP000006697"/>
    </source>
</evidence>
<keyword evidence="2" id="KW-1185">Reference proteome</keyword>
<gene>
    <name evidence="1" type="ordered locus">HEAR0994</name>
</gene>
<dbReference type="Proteomes" id="UP000006697">
    <property type="component" value="Chromosome"/>
</dbReference>
<dbReference type="AlphaFoldDB" id="A4G3T9"/>
<organism evidence="1 2">
    <name type="scientific">Herminiimonas arsenicoxydans</name>
    <dbReference type="NCBI Taxonomy" id="204773"/>
    <lineage>
        <taxon>Bacteria</taxon>
        <taxon>Pseudomonadati</taxon>
        <taxon>Pseudomonadota</taxon>
        <taxon>Betaproteobacteria</taxon>
        <taxon>Burkholderiales</taxon>
        <taxon>Oxalobacteraceae</taxon>
        <taxon>Herminiimonas</taxon>
    </lineage>
</organism>
<dbReference type="KEGG" id="har:HEAR0994"/>
<dbReference type="EMBL" id="CU207211">
    <property type="protein sequence ID" value="CAL61176.1"/>
    <property type="molecule type" value="Genomic_DNA"/>
</dbReference>
<accession>A4G3T9</accession>